<proteinExistence type="predicted"/>
<keyword evidence="2" id="KW-1185">Reference proteome</keyword>
<sequence length="83" mass="9945">MRNNNDRLISDKLIDCNLVKGCLKQIWIITRKINKYIHVVLCFSLEKRSCNRLKVNLLLRQDITTKHVELHRHIVIVLHRAIY</sequence>
<gene>
    <name evidence="1" type="ORF">trycra_15</name>
</gene>
<evidence type="ECO:0000313" key="2">
    <source>
        <dbReference type="Proteomes" id="UP000228979"/>
    </source>
</evidence>
<organism evidence="1 2">
    <name type="scientific">Candidatus Hodgkinia cicadicola</name>
    <dbReference type="NCBI Taxonomy" id="573658"/>
    <lineage>
        <taxon>Bacteria</taxon>
        <taxon>Pseudomonadati</taxon>
        <taxon>Pseudomonadota</taxon>
        <taxon>Alphaproteobacteria</taxon>
        <taxon>Hyphomicrobiales</taxon>
        <taxon>Candidatus Hodgkinia</taxon>
    </lineage>
</organism>
<accession>A0ABX4MH64</accession>
<reference evidence="1" key="1">
    <citation type="submission" date="2017-09" db="EMBL/GenBank/DDBJ databases">
        <authorList>
            <person name="Campbell M.A."/>
            <person name="Lukasik P."/>
            <person name="Simon C."/>
            <person name="McCutcheon J.P."/>
        </authorList>
    </citation>
    <scope>NUCLEOTIDE SEQUENCE [LARGE SCALE GENOMIC DNA]</scope>
    <source>
        <strain evidence="1">TRYCRA</strain>
    </source>
</reference>
<protein>
    <submittedName>
        <fullName evidence="1">Uncharacterized protein</fullName>
    </submittedName>
</protein>
<name>A0ABX4MH64_9HYPH</name>
<evidence type="ECO:0000313" key="1">
    <source>
        <dbReference type="EMBL" id="PIM96000.1"/>
    </source>
</evidence>
<comment type="caution">
    <text evidence="1">The sequence shown here is derived from an EMBL/GenBank/DDBJ whole genome shotgun (WGS) entry which is preliminary data.</text>
</comment>
<dbReference type="Proteomes" id="UP000228979">
    <property type="component" value="Unassembled WGS sequence"/>
</dbReference>
<dbReference type="EMBL" id="NXGP01000003">
    <property type="protein sequence ID" value="PIM96000.1"/>
    <property type="molecule type" value="Genomic_DNA"/>
</dbReference>